<comment type="caution">
    <text evidence="3">The sequence shown here is derived from an EMBL/GenBank/DDBJ whole genome shotgun (WGS) entry which is preliminary data.</text>
</comment>
<proteinExistence type="predicted"/>
<evidence type="ECO:0008006" key="5">
    <source>
        <dbReference type="Google" id="ProtNLM"/>
    </source>
</evidence>
<organism evidence="3 4">
    <name type="scientific">[Myrmecia] bisecta</name>
    <dbReference type="NCBI Taxonomy" id="41462"/>
    <lineage>
        <taxon>Eukaryota</taxon>
        <taxon>Viridiplantae</taxon>
        <taxon>Chlorophyta</taxon>
        <taxon>core chlorophytes</taxon>
        <taxon>Trebouxiophyceae</taxon>
        <taxon>Trebouxiales</taxon>
        <taxon>Trebouxiaceae</taxon>
        <taxon>Myrmecia</taxon>
    </lineage>
</organism>
<keyword evidence="2" id="KW-0472">Membrane</keyword>
<keyword evidence="2" id="KW-1133">Transmembrane helix</keyword>
<feature type="transmembrane region" description="Helical" evidence="2">
    <location>
        <begin position="228"/>
        <end position="250"/>
    </location>
</feature>
<evidence type="ECO:0000313" key="3">
    <source>
        <dbReference type="EMBL" id="KAK9820157.1"/>
    </source>
</evidence>
<feature type="region of interest" description="Disordered" evidence="1">
    <location>
        <begin position="109"/>
        <end position="150"/>
    </location>
</feature>
<evidence type="ECO:0000256" key="1">
    <source>
        <dbReference type="SAM" id="MobiDB-lite"/>
    </source>
</evidence>
<dbReference type="AlphaFoldDB" id="A0AAW1QFL4"/>
<feature type="region of interest" description="Disordered" evidence="1">
    <location>
        <begin position="202"/>
        <end position="224"/>
    </location>
</feature>
<reference evidence="3 4" key="1">
    <citation type="journal article" date="2024" name="Nat. Commun.">
        <title>Phylogenomics reveals the evolutionary origins of lichenization in chlorophyte algae.</title>
        <authorList>
            <person name="Puginier C."/>
            <person name="Libourel C."/>
            <person name="Otte J."/>
            <person name="Skaloud P."/>
            <person name="Haon M."/>
            <person name="Grisel S."/>
            <person name="Petersen M."/>
            <person name="Berrin J.G."/>
            <person name="Delaux P.M."/>
            <person name="Dal Grande F."/>
            <person name="Keller J."/>
        </authorList>
    </citation>
    <scope>NUCLEOTIDE SEQUENCE [LARGE SCALE GENOMIC DNA]</scope>
    <source>
        <strain evidence="3 4">SAG 2043</strain>
    </source>
</reference>
<keyword evidence="4" id="KW-1185">Reference proteome</keyword>
<keyword evidence="2" id="KW-0812">Transmembrane</keyword>
<sequence>MSATAGRSGYGITQQDMEASRLVFVSVKDAKPRRKVAVPVPDGFSWEQFVQQVQTKLKLVGVQSIYLASSGELVTRLDDLQDIDELHVVEAKAPPPVLAASEALANGNGATLDPLQSGGRAESGYSASTSLPDANAAAGPTSPIFRTQSDRHRIASADTEITPAMTAAAHMDHDRKYVKRSSSMRRTLQRLFPSVFPPSLPVTTRDVGSTGGAAPTTGRRKRRQRSCFTARNLLLFFALVMCMGTMVFLYSRVSPRLP</sequence>
<dbReference type="Proteomes" id="UP001489004">
    <property type="component" value="Unassembled WGS sequence"/>
</dbReference>
<evidence type="ECO:0000256" key="2">
    <source>
        <dbReference type="SAM" id="Phobius"/>
    </source>
</evidence>
<accession>A0AAW1QFL4</accession>
<protein>
    <recommendedName>
        <fullName evidence="5">PB1 domain-containing protein</fullName>
    </recommendedName>
</protein>
<name>A0AAW1QFL4_9CHLO</name>
<evidence type="ECO:0000313" key="4">
    <source>
        <dbReference type="Proteomes" id="UP001489004"/>
    </source>
</evidence>
<gene>
    <name evidence="3" type="ORF">WJX72_006776</name>
</gene>
<dbReference type="EMBL" id="JALJOR010000003">
    <property type="protein sequence ID" value="KAK9820157.1"/>
    <property type="molecule type" value="Genomic_DNA"/>
</dbReference>